<dbReference type="InterPro" id="IPR050901">
    <property type="entry name" value="BP-dep_ABC_trans_perm"/>
</dbReference>
<evidence type="ECO:0000256" key="7">
    <source>
        <dbReference type="RuleBase" id="RU363032"/>
    </source>
</evidence>
<evidence type="ECO:0000256" key="3">
    <source>
        <dbReference type="ARBA" id="ARBA00022475"/>
    </source>
</evidence>
<evidence type="ECO:0000259" key="8">
    <source>
        <dbReference type="PROSITE" id="PS50928"/>
    </source>
</evidence>
<proteinExistence type="inferred from homology"/>
<keyword evidence="10" id="KW-1185">Reference proteome</keyword>
<feature type="transmembrane region" description="Helical" evidence="7">
    <location>
        <begin position="185"/>
        <end position="210"/>
    </location>
</feature>
<dbReference type="SUPFAM" id="SSF161098">
    <property type="entry name" value="MetI-like"/>
    <property type="match status" value="1"/>
</dbReference>
<feature type="transmembrane region" description="Helical" evidence="7">
    <location>
        <begin position="110"/>
        <end position="132"/>
    </location>
</feature>
<gene>
    <name evidence="9" type="ORF">BI350_14490</name>
</gene>
<comment type="subcellular location">
    <subcellularLocation>
        <location evidence="1 7">Cell membrane</location>
        <topology evidence="1 7">Multi-pass membrane protein</topology>
    </subcellularLocation>
</comment>
<dbReference type="GO" id="GO:0055085">
    <property type="term" value="P:transmembrane transport"/>
    <property type="evidence" value="ECO:0007669"/>
    <property type="project" value="InterPro"/>
</dbReference>
<dbReference type="InterPro" id="IPR035906">
    <property type="entry name" value="MetI-like_sf"/>
</dbReference>
<protein>
    <submittedName>
        <fullName evidence="9">Transporter</fullName>
    </submittedName>
</protein>
<organism evidence="9 10">
    <name type="scientific">Sporosarcina ureilytica</name>
    <dbReference type="NCBI Taxonomy" id="298596"/>
    <lineage>
        <taxon>Bacteria</taxon>
        <taxon>Bacillati</taxon>
        <taxon>Bacillota</taxon>
        <taxon>Bacilli</taxon>
        <taxon>Bacillales</taxon>
        <taxon>Caryophanaceae</taxon>
        <taxon>Sporosarcina</taxon>
    </lineage>
</organism>
<keyword evidence="3" id="KW-1003">Cell membrane</keyword>
<name>A0A1D8JIT2_9BACL</name>
<dbReference type="PROSITE" id="PS50928">
    <property type="entry name" value="ABC_TM1"/>
    <property type="match status" value="1"/>
</dbReference>
<dbReference type="Pfam" id="PF00528">
    <property type="entry name" value="BPD_transp_1"/>
    <property type="match status" value="1"/>
</dbReference>
<comment type="similarity">
    <text evidence="7">Belongs to the binding-protein-dependent transport system permease family.</text>
</comment>
<dbReference type="PANTHER" id="PTHR32243">
    <property type="entry name" value="MALTOSE TRANSPORT SYSTEM PERMEASE-RELATED"/>
    <property type="match status" value="1"/>
</dbReference>
<feature type="domain" description="ABC transmembrane type-1" evidence="8">
    <location>
        <begin position="73"/>
        <end position="264"/>
    </location>
</feature>
<feature type="transmembrane region" description="Helical" evidence="7">
    <location>
        <begin position="77"/>
        <end position="98"/>
    </location>
</feature>
<dbReference type="GO" id="GO:0005886">
    <property type="term" value="C:plasma membrane"/>
    <property type="evidence" value="ECO:0007669"/>
    <property type="project" value="UniProtKB-SubCell"/>
</dbReference>
<feature type="transmembrane region" description="Helical" evidence="7">
    <location>
        <begin position="144"/>
        <end position="164"/>
    </location>
</feature>
<evidence type="ECO:0000256" key="2">
    <source>
        <dbReference type="ARBA" id="ARBA00022448"/>
    </source>
</evidence>
<dbReference type="AlphaFoldDB" id="A0A1D8JIT2"/>
<accession>A0A1D8JIT2</accession>
<sequence>MFNTNGRTNKVLFFYLPITLMFMWTIFPIYWTINTAFKHEGDIIKRPLEYLPTSPTVENFVVAWNNVGFATFFKNSLIIGITTVFVVIILSTLSGYALTRYKFKGKGSFLLMLLSTQFIPRAMLIIPLFIIFKNMGLISNPLSLIITYTAVEIPFTTILMSGFISNIPRELEEAAAVDGCSKLQALRFVMFPLLLPGIVATAVFTFIYTWNEFLLALMLTNQQSKFTLPVGLSFMMGEFNVNYGALAAGSVIALVPAVILFAYAQKHLVSGMGGAVKG</sequence>
<evidence type="ECO:0000256" key="6">
    <source>
        <dbReference type="ARBA" id="ARBA00023136"/>
    </source>
</evidence>
<dbReference type="CDD" id="cd06261">
    <property type="entry name" value="TM_PBP2"/>
    <property type="match status" value="1"/>
</dbReference>
<evidence type="ECO:0000313" key="9">
    <source>
        <dbReference type="EMBL" id="AOV08622.1"/>
    </source>
</evidence>
<keyword evidence="5 7" id="KW-1133">Transmembrane helix</keyword>
<keyword evidence="6 7" id="KW-0472">Membrane</keyword>
<dbReference type="RefSeq" id="WP_075528788.1">
    <property type="nucleotide sequence ID" value="NZ_CP017560.1"/>
</dbReference>
<evidence type="ECO:0000256" key="4">
    <source>
        <dbReference type="ARBA" id="ARBA00022692"/>
    </source>
</evidence>
<dbReference type="Proteomes" id="UP000185746">
    <property type="component" value="Chromosome"/>
</dbReference>
<feature type="transmembrane region" description="Helical" evidence="7">
    <location>
        <begin position="12"/>
        <end position="33"/>
    </location>
</feature>
<dbReference type="EMBL" id="CP017560">
    <property type="protein sequence ID" value="AOV08622.1"/>
    <property type="molecule type" value="Genomic_DNA"/>
</dbReference>
<dbReference type="KEGG" id="surl:BI350_14490"/>
<feature type="transmembrane region" description="Helical" evidence="7">
    <location>
        <begin position="243"/>
        <end position="264"/>
    </location>
</feature>
<evidence type="ECO:0000256" key="1">
    <source>
        <dbReference type="ARBA" id="ARBA00004651"/>
    </source>
</evidence>
<reference evidence="9 10" key="1">
    <citation type="submission" date="2016-09" db="EMBL/GenBank/DDBJ databases">
        <title>Complete genome sequence of the Lysinibacillus sphaericus LMG 22257, a specie of Bacillus with ureolytic activity that can effectively biodeposit calcium carbonate.</title>
        <authorList>
            <person name="Yan W."/>
        </authorList>
    </citation>
    <scope>NUCLEOTIDE SEQUENCE [LARGE SCALE GENOMIC DNA]</scope>
    <source>
        <strain evidence="9 10">LMG 22257</strain>
    </source>
</reference>
<dbReference type="Gene3D" id="1.10.3720.10">
    <property type="entry name" value="MetI-like"/>
    <property type="match status" value="1"/>
</dbReference>
<evidence type="ECO:0000256" key="5">
    <source>
        <dbReference type="ARBA" id="ARBA00022989"/>
    </source>
</evidence>
<dbReference type="InterPro" id="IPR000515">
    <property type="entry name" value="MetI-like"/>
</dbReference>
<keyword evidence="4 7" id="KW-0812">Transmembrane</keyword>
<evidence type="ECO:0000313" key="10">
    <source>
        <dbReference type="Proteomes" id="UP000185746"/>
    </source>
</evidence>
<keyword evidence="2 7" id="KW-0813">Transport</keyword>
<dbReference type="PANTHER" id="PTHR32243:SF18">
    <property type="entry name" value="INNER MEMBRANE ABC TRANSPORTER PERMEASE PROTEIN YCJP"/>
    <property type="match status" value="1"/>
</dbReference>